<organism evidence="2 3">
    <name type="scientific">Lepeophtheirus salmonis</name>
    <name type="common">Salmon louse</name>
    <name type="synonym">Caligus salmonis</name>
    <dbReference type="NCBI Taxonomy" id="72036"/>
    <lineage>
        <taxon>Eukaryota</taxon>
        <taxon>Metazoa</taxon>
        <taxon>Ecdysozoa</taxon>
        <taxon>Arthropoda</taxon>
        <taxon>Crustacea</taxon>
        <taxon>Multicrustacea</taxon>
        <taxon>Hexanauplia</taxon>
        <taxon>Copepoda</taxon>
        <taxon>Siphonostomatoida</taxon>
        <taxon>Caligidae</taxon>
        <taxon>Lepeophtheirus</taxon>
    </lineage>
</organism>
<evidence type="ECO:0000256" key="1">
    <source>
        <dbReference type="SAM" id="MobiDB-lite"/>
    </source>
</evidence>
<name>A0A7R8CZY9_LEPSM</name>
<dbReference type="Proteomes" id="UP000675881">
    <property type="component" value="Chromosome 5"/>
</dbReference>
<dbReference type="EMBL" id="HG994584">
    <property type="protein sequence ID" value="CAF2954658.1"/>
    <property type="molecule type" value="Genomic_DNA"/>
</dbReference>
<keyword evidence="3" id="KW-1185">Reference proteome</keyword>
<accession>A0A7R8CZY9</accession>
<feature type="compositionally biased region" description="Basic and acidic residues" evidence="1">
    <location>
        <begin position="77"/>
        <end position="93"/>
    </location>
</feature>
<gene>
    <name evidence="2" type="ORF">LSAA_9695</name>
</gene>
<feature type="compositionally biased region" description="Low complexity" evidence="1">
    <location>
        <begin position="52"/>
        <end position="72"/>
    </location>
</feature>
<sequence>MSNLGVQFANIMVEFERDTREMPVDVPDSFVAVSKTPPKYPPPPERRVSANSSLTSSSHSHSSSLLPTPQQSMRIQKYSEDLKKRNKKNEDLFRQSLRNSIQIR</sequence>
<dbReference type="OrthoDB" id="43580at2759"/>
<dbReference type="AlphaFoldDB" id="A0A7R8CZY9"/>
<feature type="region of interest" description="Disordered" evidence="1">
    <location>
        <begin position="26"/>
        <end position="104"/>
    </location>
</feature>
<evidence type="ECO:0000313" key="3">
    <source>
        <dbReference type="Proteomes" id="UP000675881"/>
    </source>
</evidence>
<proteinExistence type="predicted"/>
<protein>
    <submittedName>
        <fullName evidence="2">(salmon louse) hypothetical protein</fullName>
    </submittedName>
</protein>
<evidence type="ECO:0000313" key="2">
    <source>
        <dbReference type="EMBL" id="CAF2954658.1"/>
    </source>
</evidence>
<reference evidence="2" key="1">
    <citation type="submission" date="2021-02" db="EMBL/GenBank/DDBJ databases">
        <authorList>
            <person name="Bekaert M."/>
        </authorList>
    </citation>
    <scope>NUCLEOTIDE SEQUENCE</scope>
    <source>
        <strain evidence="2">IoA-00</strain>
    </source>
</reference>